<reference evidence="1 2" key="1">
    <citation type="submission" date="2016-11" db="EMBL/GenBank/DDBJ databases">
        <authorList>
            <person name="Jaros S."/>
            <person name="Januszkiewicz K."/>
            <person name="Wedrychowicz H."/>
        </authorList>
    </citation>
    <scope>NUCLEOTIDE SEQUENCE [LARGE SCALE GENOMIC DNA]</scope>
    <source>
        <strain evidence="1 2">DSM 5091</strain>
    </source>
</reference>
<accession>A0A1M6H8Q8</accession>
<dbReference type="EMBL" id="FQZT01000005">
    <property type="protein sequence ID" value="SHJ18577.1"/>
    <property type="molecule type" value="Genomic_DNA"/>
</dbReference>
<dbReference type="OrthoDB" id="1494788at2"/>
<evidence type="ECO:0000313" key="2">
    <source>
        <dbReference type="Proteomes" id="UP000184171"/>
    </source>
</evidence>
<evidence type="ECO:0000313" key="1">
    <source>
        <dbReference type="EMBL" id="SHJ18577.1"/>
    </source>
</evidence>
<keyword evidence="2" id="KW-1185">Reference proteome</keyword>
<dbReference type="STRING" id="1122189.SAMN02745165_01734"/>
<sequence>MAEISDEALELLSEHSWDETIPRLAHYALWKLKKRYWLGVLGGPTPAGIEAKDIVMKSIEKVLNGKRVWDPQGQPDLFLFLKGVVDSEISHLVQGWENTHVLRDAVLSGRSADEENQTGFWETVPDPGLDAETEIIDKELERQSEKFFWDFYEYLEETPKLQKILESISEGNIKRAEIAKDVGIKVKEFDNLKKQLQRRLKLFQEKTSGGTQ</sequence>
<dbReference type="RefSeq" id="WP_072907900.1">
    <property type="nucleotide sequence ID" value="NZ_FQZT01000005.1"/>
</dbReference>
<protein>
    <submittedName>
        <fullName evidence="1">Uncharacterized protein</fullName>
    </submittedName>
</protein>
<name>A0A1M6H8Q8_MALRU</name>
<proteinExistence type="predicted"/>
<dbReference type="Proteomes" id="UP000184171">
    <property type="component" value="Unassembled WGS sequence"/>
</dbReference>
<organism evidence="1 2">
    <name type="scientific">Malonomonas rubra DSM 5091</name>
    <dbReference type="NCBI Taxonomy" id="1122189"/>
    <lineage>
        <taxon>Bacteria</taxon>
        <taxon>Pseudomonadati</taxon>
        <taxon>Thermodesulfobacteriota</taxon>
        <taxon>Desulfuromonadia</taxon>
        <taxon>Desulfuromonadales</taxon>
        <taxon>Geopsychrobacteraceae</taxon>
        <taxon>Malonomonas</taxon>
    </lineage>
</organism>
<dbReference type="AlphaFoldDB" id="A0A1M6H8Q8"/>
<gene>
    <name evidence="1" type="ORF">SAMN02745165_01734</name>
</gene>